<reference evidence="3" key="1">
    <citation type="submission" date="2021-02" db="EMBL/GenBank/DDBJ databases">
        <authorList>
            <person name="Nowell W R."/>
        </authorList>
    </citation>
    <scope>NUCLEOTIDE SEQUENCE</scope>
</reference>
<evidence type="ECO:0000313" key="5">
    <source>
        <dbReference type="EMBL" id="CAF4252168.1"/>
    </source>
</evidence>
<dbReference type="Proteomes" id="UP000663874">
    <property type="component" value="Unassembled WGS sequence"/>
</dbReference>
<dbReference type="Proteomes" id="UP000663889">
    <property type="component" value="Unassembled WGS sequence"/>
</dbReference>
<evidence type="ECO:0000313" key="3">
    <source>
        <dbReference type="EMBL" id="CAF1526216.1"/>
    </source>
</evidence>
<evidence type="ECO:0000256" key="1">
    <source>
        <dbReference type="SAM" id="MobiDB-lite"/>
    </source>
</evidence>
<dbReference type="Proteomes" id="UP000663864">
    <property type="component" value="Unassembled WGS sequence"/>
</dbReference>
<dbReference type="AlphaFoldDB" id="A0A815UQV0"/>
<feature type="compositionally biased region" description="Polar residues" evidence="1">
    <location>
        <begin position="1"/>
        <end position="15"/>
    </location>
</feature>
<name>A0A815UQV0_9BILA</name>
<sequence>MNANNNARISYYKSNSSEDDLPSTAYTSAIKRHITSTQHKIDWHNWSILDKDKHPYRLLVKESLAINEKSPTLNLTTRSVPLIVYPEGRVIKRTNQKISQ</sequence>
<organism evidence="3 6">
    <name type="scientific">Rotaria sordida</name>
    <dbReference type="NCBI Taxonomy" id="392033"/>
    <lineage>
        <taxon>Eukaryota</taxon>
        <taxon>Metazoa</taxon>
        <taxon>Spiralia</taxon>
        <taxon>Gnathifera</taxon>
        <taxon>Rotifera</taxon>
        <taxon>Eurotatoria</taxon>
        <taxon>Bdelloidea</taxon>
        <taxon>Philodinida</taxon>
        <taxon>Philodinidae</taxon>
        <taxon>Rotaria</taxon>
    </lineage>
</organism>
<evidence type="ECO:0000313" key="4">
    <source>
        <dbReference type="EMBL" id="CAF4061334.1"/>
    </source>
</evidence>
<comment type="caution">
    <text evidence="3">The sequence shown here is derived from an EMBL/GenBank/DDBJ whole genome shotgun (WGS) entry which is preliminary data.</text>
</comment>
<dbReference type="EMBL" id="CAJNOU010005827">
    <property type="protein sequence ID" value="CAF1489728.1"/>
    <property type="molecule type" value="Genomic_DNA"/>
</dbReference>
<evidence type="ECO:0000313" key="6">
    <source>
        <dbReference type="Proteomes" id="UP000663864"/>
    </source>
</evidence>
<dbReference type="EMBL" id="CAJOBD010022683">
    <property type="protein sequence ID" value="CAF4252168.1"/>
    <property type="molecule type" value="Genomic_DNA"/>
</dbReference>
<dbReference type="Proteomes" id="UP000663836">
    <property type="component" value="Unassembled WGS sequence"/>
</dbReference>
<dbReference type="EMBL" id="CAJOBE010008436">
    <property type="protein sequence ID" value="CAF4061334.1"/>
    <property type="molecule type" value="Genomic_DNA"/>
</dbReference>
<feature type="region of interest" description="Disordered" evidence="1">
    <location>
        <begin position="1"/>
        <end position="22"/>
    </location>
</feature>
<accession>A0A815UQV0</accession>
<evidence type="ECO:0000313" key="2">
    <source>
        <dbReference type="EMBL" id="CAF1489728.1"/>
    </source>
</evidence>
<gene>
    <name evidence="4" type="ORF">FNK824_LOCUS29273</name>
    <name evidence="5" type="ORF">JBS370_LOCUS38757</name>
    <name evidence="2" type="ORF">SEV965_LOCUS35511</name>
    <name evidence="3" type="ORF">ZHD862_LOCUS38570</name>
</gene>
<dbReference type="EMBL" id="CAJNOT010009645">
    <property type="protein sequence ID" value="CAF1526216.1"/>
    <property type="molecule type" value="Genomic_DNA"/>
</dbReference>
<proteinExistence type="predicted"/>
<protein>
    <submittedName>
        <fullName evidence="3">Uncharacterized protein</fullName>
    </submittedName>
</protein>